<name>A0ABV4RLS3_9BACT</name>
<organism evidence="2 3">
    <name type="scientific">Rufibacter glacialis</name>
    <dbReference type="NCBI Taxonomy" id="1259555"/>
    <lineage>
        <taxon>Bacteria</taxon>
        <taxon>Pseudomonadati</taxon>
        <taxon>Bacteroidota</taxon>
        <taxon>Cytophagia</taxon>
        <taxon>Cytophagales</taxon>
        <taxon>Hymenobacteraceae</taxon>
        <taxon>Rufibacter</taxon>
    </lineage>
</organism>
<evidence type="ECO:0000313" key="3">
    <source>
        <dbReference type="Proteomes" id="UP001570846"/>
    </source>
</evidence>
<keyword evidence="1" id="KW-0732">Signal</keyword>
<dbReference type="EMBL" id="JBGOGF010000008">
    <property type="protein sequence ID" value="MFA1772684.1"/>
    <property type="molecule type" value="Genomic_DNA"/>
</dbReference>
<keyword evidence="3" id="KW-1185">Reference proteome</keyword>
<dbReference type="Proteomes" id="UP001570846">
    <property type="component" value="Unassembled WGS sequence"/>
</dbReference>
<accession>A0ABV4RLS3</accession>
<sequence length="316" mass="34239">MEKHMRRVLLSVLTGLFITGASAVTPAVAEPKGGAATAYGAPSKLGARDVINEIIDVVGLKPRFEVRAANVPNAAAVIMNGQRYILYNENFVNSLNTALRTDWAGISILAHEIGHHLNGHTLSKGGSNQQDELEADEFSGFVLRKMGASLSEAQAAIKVLADDEDSYTHPGKSSRLTAISKGWRNAHDQILASAKAGTPNRTVAGINRPVASEPAVATVANTKRSTSTSSRKMPAQYIMRQVKLQSLPNERIFVTTSFSLVRETDQGMEVIGKLQKTNNRNFPYMLESRYFNALFVSTEGILLNEEGRKVGVLTTT</sequence>
<protein>
    <submittedName>
        <fullName evidence="2">Membrane-binding protein</fullName>
    </submittedName>
</protein>
<comment type="caution">
    <text evidence="2">The sequence shown here is derived from an EMBL/GenBank/DDBJ whole genome shotgun (WGS) entry which is preliminary data.</text>
</comment>
<evidence type="ECO:0000313" key="2">
    <source>
        <dbReference type="EMBL" id="MFA1772684.1"/>
    </source>
</evidence>
<dbReference type="Gene3D" id="3.30.2010.10">
    <property type="entry name" value="Metalloproteases ('zincins'), catalytic domain"/>
    <property type="match status" value="1"/>
</dbReference>
<proteinExistence type="predicted"/>
<feature type="signal peptide" evidence="1">
    <location>
        <begin position="1"/>
        <end position="23"/>
    </location>
</feature>
<evidence type="ECO:0000256" key="1">
    <source>
        <dbReference type="SAM" id="SignalP"/>
    </source>
</evidence>
<feature type="chain" id="PRO_5046358080" evidence="1">
    <location>
        <begin position="24"/>
        <end position="316"/>
    </location>
</feature>
<reference evidence="2 3" key="1">
    <citation type="submission" date="2024-08" db="EMBL/GenBank/DDBJ databases">
        <authorList>
            <person name="Wei W."/>
        </authorList>
    </citation>
    <scope>NUCLEOTIDE SEQUENCE [LARGE SCALE GENOMIC DNA]</scope>
    <source>
        <strain evidence="2 3">XU2</strain>
    </source>
</reference>
<gene>
    <name evidence="2" type="ORF">ACD591_15400</name>
</gene>